<evidence type="ECO:0000256" key="7">
    <source>
        <dbReference type="ARBA" id="ARBA00022946"/>
    </source>
</evidence>
<feature type="domain" description="FDX-ACB" evidence="12">
    <location>
        <begin position="288"/>
        <end position="382"/>
    </location>
</feature>
<evidence type="ECO:0000256" key="4">
    <source>
        <dbReference type="ARBA" id="ARBA00022741"/>
    </source>
</evidence>
<dbReference type="EC" id="6.1.1.20" evidence="2"/>
<dbReference type="InterPro" id="IPR045864">
    <property type="entry name" value="aa-tRNA-synth_II/BPL/LPL"/>
</dbReference>
<dbReference type="EMBL" id="PFAK01000022">
    <property type="protein sequence ID" value="PIR96375.1"/>
    <property type="molecule type" value="Genomic_DNA"/>
</dbReference>
<comment type="caution">
    <text evidence="13">The sequence shown here is derived from an EMBL/GenBank/DDBJ whole genome shotgun (WGS) entry which is preliminary data.</text>
</comment>
<dbReference type="GO" id="GO:0006432">
    <property type="term" value="P:phenylalanyl-tRNA aminoacylation"/>
    <property type="evidence" value="ECO:0007669"/>
    <property type="project" value="TreeGrafter"/>
</dbReference>
<dbReference type="GO" id="GO:0000049">
    <property type="term" value="F:tRNA binding"/>
    <property type="evidence" value="ECO:0007669"/>
    <property type="project" value="InterPro"/>
</dbReference>
<dbReference type="InterPro" id="IPR006195">
    <property type="entry name" value="aa-tRNA-synth_II"/>
</dbReference>
<dbReference type="PROSITE" id="PS51447">
    <property type="entry name" value="FDX_ACB"/>
    <property type="match status" value="1"/>
</dbReference>
<evidence type="ECO:0000256" key="9">
    <source>
        <dbReference type="ARBA" id="ARBA00031194"/>
    </source>
</evidence>
<name>A0A2H0VBB6_9BACT</name>
<keyword evidence="4" id="KW-0547">Nucleotide-binding</keyword>
<dbReference type="PROSITE" id="PS50862">
    <property type="entry name" value="AA_TRNA_LIGASE_II"/>
    <property type="match status" value="1"/>
</dbReference>
<dbReference type="Gene3D" id="3.30.70.380">
    <property type="entry name" value="Ferrodoxin-fold anticodon-binding domain"/>
    <property type="match status" value="1"/>
</dbReference>
<evidence type="ECO:0000256" key="2">
    <source>
        <dbReference type="ARBA" id="ARBA00012814"/>
    </source>
</evidence>
<dbReference type="SUPFAM" id="SSF55681">
    <property type="entry name" value="Class II aaRS and biotin synthetases"/>
    <property type="match status" value="1"/>
</dbReference>
<evidence type="ECO:0000259" key="12">
    <source>
        <dbReference type="PROSITE" id="PS51447"/>
    </source>
</evidence>
<evidence type="ECO:0000259" key="11">
    <source>
        <dbReference type="PROSITE" id="PS50862"/>
    </source>
</evidence>
<evidence type="ECO:0000256" key="6">
    <source>
        <dbReference type="ARBA" id="ARBA00022917"/>
    </source>
</evidence>
<comment type="catalytic activity">
    <reaction evidence="10">
        <text>tRNA(Phe) + L-phenylalanine + ATP = L-phenylalanyl-tRNA(Phe) + AMP + diphosphate + H(+)</text>
        <dbReference type="Rhea" id="RHEA:19413"/>
        <dbReference type="Rhea" id="RHEA-COMP:9668"/>
        <dbReference type="Rhea" id="RHEA-COMP:9699"/>
        <dbReference type="ChEBI" id="CHEBI:15378"/>
        <dbReference type="ChEBI" id="CHEBI:30616"/>
        <dbReference type="ChEBI" id="CHEBI:33019"/>
        <dbReference type="ChEBI" id="CHEBI:58095"/>
        <dbReference type="ChEBI" id="CHEBI:78442"/>
        <dbReference type="ChEBI" id="CHEBI:78531"/>
        <dbReference type="ChEBI" id="CHEBI:456215"/>
        <dbReference type="EC" id="6.1.1.20"/>
    </reaction>
</comment>
<dbReference type="Pfam" id="PF03147">
    <property type="entry name" value="FDX-ACB"/>
    <property type="match status" value="1"/>
</dbReference>
<keyword evidence="7" id="KW-0809">Transit peptide</keyword>
<dbReference type="InterPro" id="IPR005121">
    <property type="entry name" value="Fdx_antiC-bd"/>
</dbReference>
<evidence type="ECO:0000256" key="8">
    <source>
        <dbReference type="ARBA" id="ARBA00023146"/>
    </source>
</evidence>
<evidence type="ECO:0000256" key="1">
    <source>
        <dbReference type="ARBA" id="ARBA00008226"/>
    </source>
</evidence>
<organism evidence="13 14">
    <name type="scientific">Candidatus Doudnabacteria bacterium CG10_big_fil_rev_8_21_14_0_10_42_18</name>
    <dbReference type="NCBI Taxonomy" id="1974552"/>
    <lineage>
        <taxon>Bacteria</taxon>
        <taxon>Candidatus Doudnaibacteriota</taxon>
    </lineage>
</organism>
<dbReference type="PANTHER" id="PTHR11538">
    <property type="entry name" value="PHENYLALANYL-TRNA SYNTHETASE"/>
    <property type="match status" value="1"/>
</dbReference>
<gene>
    <name evidence="13" type="ORF">COT92_01485</name>
</gene>
<reference evidence="14" key="1">
    <citation type="submission" date="2017-09" db="EMBL/GenBank/DDBJ databases">
        <title>Depth-based differentiation of microbial function through sediment-hosted aquifers and enrichment of novel symbionts in the deep terrestrial subsurface.</title>
        <authorList>
            <person name="Probst A.J."/>
            <person name="Ladd B."/>
            <person name="Jarett J.K."/>
            <person name="Geller-Mcgrath D.E."/>
            <person name="Sieber C.M.K."/>
            <person name="Emerson J.B."/>
            <person name="Anantharaman K."/>
            <person name="Thomas B.C."/>
            <person name="Malmstrom R."/>
            <person name="Stieglmeier M."/>
            <person name="Klingl A."/>
            <person name="Woyke T."/>
            <person name="Ryan C.M."/>
            <person name="Banfield J.F."/>
        </authorList>
    </citation>
    <scope>NUCLEOTIDE SEQUENCE [LARGE SCALE GENOMIC DNA]</scope>
</reference>
<accession>A0A2H0VBB6</accession>
<evidence type="ECO:0000256" key="10">
    <source>
        <dbReference type="ARBA" id="ARBA00049255"/>
    </source>
</evidence>
<dbReference type="PANTHER" id="PTHR11538:SF41">
    <property type="entry name" value="PHENYLALANINE--TRNA LIGASE, MITOCHONDRIAL"/>
    <property type="match status" value="1"/>
</dbReference>
<comment type="similarity">
    <text evidence="1">Belongs to the class-II aminoacyl-tRNA synthetase family.</text>
</comment>
<feature type="domain" description="Aminoacyl-transfer RNA synthetases class-II family profile" evidence="11">
    <location>
        <begin position="59"/>
        <end position="272"/>
    </location>
</feature>
<dbReference type="Proteomes" id="UP000230922">
    <property type="component" value="Unassembled WGS sequence"/>
</dbReference>
<evidence type="ECO:0000256" key="3">
    <source>
        <dbReference type="ARBA" id="ARBA00022598"/>
    </source>
</evidence>
<dbReference type="GO" id="GO:0005524">
    <property type="term" value="F:ATP binding"/>
    <property type="evidence" value="ECO:0007669"/>
    <property type="project" value="UniProtKB-KW"/>
</dbReference>
<sequence>MGQNIIINKDEEEHLKKELNKRADFEAFRIKRYLSMPDLSRAENNPIAEIVSRIINYPYFKNLGLDEIETPEIVPADISFDLFDFPNDHPARSRSDTYYIDNKNILRTHTTIMWYYYLQNPDVKKRISEDKAIGCFCFGKVYRKDEIDSKHMNVFHQIDGWYLAPKSKKTIGQKDLEESLGNIAKAVFGEGVKYRLNPDTFPYTDPSLEMEVEIGDKWVEVVGCGVVKGSVLEKLGVDSNNYTGWAFGFGLERLAIASMNLPDIRLLWSSDPRVTKQLKLGNQFKEVSKYPPVIRDISFIVNKDFVPNNYFDLIREIGKDMVEEVKLLDKYENEEKFGKDRLSYTYRVFYRSPERTLKAEEVEPLQNKLYEETKRVYNAELR</sequence>
<keyword evidence="8" id="KW-0030">Aminoacyl-tRNA synthetase</keyword>
<proteinExistence type="inferred from homology"/>
<dbReference type="InterPro" id="IPR036690">
    <property type="entry name" value="Fdx_antiC-bd_sf"/>
</dbReference>
<dbReference type="GO" id="GO:0005737">
    <property type="term" value="C:cytoplasm"/>
    <property type="evidence" value="ECO:0007669"/>
    <property type="project" value="TreeGrafter"/>
</dbReference>
<dbReference type="InterPro" id="IPR002319">
    <property type="entry name" value="Phenylalanyl-tRNA_Synthase"/>
</dbReference>
<dbReference type="GO" id="GO:0004826">
    <property type="term" value="F:phenylalanine-tRNA ligase activity"/>
    <property type="evidence" value="ECO:0007669"/>
    <property type="project" value="UniProtKB-EC"/>
</dbReference>
<evidence type="ECO:0000256" key="5">
    <source>
        <dbReference type="ARBA" id="ARBA00022840"/>
    </source>
</evidence>
<dbReference type="AlphaFoldDB" id="A0A2H0VBB6"/>
<keyword evidence="5" id="KW-0067">ATP-binding</keyword>
<dbReference type="Gene3D" id="3.30.930.10">
    <property type="entry name" value="Bira Bifunctional Protein, Domain 2"/>
    <property type="match status" value="1"/>
</dbReference>
<keyword evidence="3" id="KW-0436">Ligase</keyword>
<evidence type="ECO:0000313" key="14">
    <source>
        <dbReference type="Proteomes" id="UP000230922"/>
    </source>
</evidence>
<dbReference type="Pfam" id="PF01409">
    <property type="entry name" value="tRNA-synt_2d"/>
    <property type="match status" value="1"/>
</dbReference>
<evidence type="ECO:0000313" key="13">
    <source>
        <dbReference type="EMBL" id="PIR96375.1"/>
    </source>
</evidence>
<protein>
    <recommendedName>
        <fullName evidence="2">phenylalanine--tRNA ligase</fullName>
        <ecNumber evidence="2">6.1.1.20</ecNumber>
    </recommendedName>
    <alternativeName>
        <fullName evidence="9">Phenylalanyl-tRNA synthetase</fullName>
    </alternativeName>
</protein>
<keyword evidence="6" id="KW-0648">Protein biosynthesis</keyword>
<dbReference type="SUPFAM" id="SSF54991">
    <property type="entry name" value="Anticodon-binding domain of PheRS"/>
    <property type="match status" value="1"/>
</dbReference>
<dbReference type="SMART" id="SM00896">
    <property type="entry name" value="FDX-ACB"/>
    <property type="match status" value="1"/>
</dbReference>